<dbReference type="SUPFAM" id="SSF54843">
    <property type="entry name" value="Ribosomal protein L22"/>
    <property type="match status" value="1"/>
</dbReference>
<dbReference type="EMBL" id="PEVA01000019">
    <property type="protein sequence ID" value="PIV08868.1"/>
    <property type="molecule type" value="Genomic_DNA"/>
</dbReference>
<sequence length="148" mass="16717">MEAKASVTDVHSTPKKLRILLAHIKKMSPVKAMDHLFYSPKKSATILYKVIKSAVDNAKATLQIDAHLLEFKLLKVDQGHALRRYNPGSRGTSKPYRKQFAHIQVVVGLKSQPKKIETEKKQEVQEPKKILKVAKKPVQKKKTAAQTK</sequence>
<protein>
    <recommendedName>
        <fullName evidence="6">50S ribosomal protein L22</fullName>
    </recommendedName>
</protein>
<gene>
    <name evidence="7" type="ORF">COS52_00440</name>
</gene>
<reference evidence="8" key="1">
    <citation type="submission" date="2017-09" db="EMBL/GenBank/DDBJ databases">
        <title>Depth-based differentiation of microbial function through sediment-hosted aquifers and enrichment of novel symbionts in the deep terrestrial subsurface.</title>
        <authorList>
            <person name="Probst A.J."/>
            <person name="Ladd B."/>
            <person name="Jarett J.K."/>
            <person name="Geller-Mcgrath D.E."/>
            <person name="Sieber C.M.K."/>
            <person name="Emerson J.B."/>
            <person name="Anantharaman K."/>
            <person name="Thomas B.C."/>
            <person name="Malmstrom R."/>
            <person name="Stieglmeier M."/>
            <person name="Klingl A."/>
            <person name="Woyke T."/>
            <person name="Ryan C.M."/>
            <person name="Banfield J.F."/>
        </authorList>
    </citation>
    <scope>NUCLEOTIDE SEQUENCE [LARGE SCALE GENOMIC DNA]</scope>
</reference>
<comment type="caution">
    <text evidence="7">The sequence shown here is derived from an EMBL/GenBank/DDBJ whole genome shotgun (WGS) entry which is preliminary data.</text>
</comment>
<evidence type="ECO:0000256" key="6">
    <source>
        <dbReference type="RuleBase" id="RU004008"/>
    </source>
</evidence>
<dbReference type="Pfam" id="PF00237">
    <property type="entry name" value="Ribosomal_L22"/>
    <property type="match status" value="1"/>
</dbReference>
<proteinExistence type="inferred from homology"/>
<keyword evidence="3 4" id="KW-0687">Ribonucleoprotein</keyword>
<keyword evidence="2 4" id="KW-0689">Ribosomal protein</keyword>
<dbReference type="InterPro" id="IPR001063">
    <property type="entry name" value="Ribosomal_uL22"/>
</dbReference>
<organism evidence="7 8">
    <name type="scientific">Candidatus Roizmanbacteria bacterium CG03_land_8_20_14_0_80_39_12</name>
    <dbReference type="NCBI Taxonomy" id="1974847"/>
    <lineage>
        <taxon>Bacteria</taxon>
        <taxon>Candidatus Roizmaniibacteriota</taxon>
    </lineage>
</organism>
<evidence type="ECO:0000256" key="1">
    <source>
        <dbReference type="ARBA" id="ARBA00009451"/>
    </source>
</evidence>
<evidence type="ECO:0000313" key="7">
    <source>
        <dbReference type="EMBL" id="PIV08868.1"/>
    </source>
</evidence>
<evidence type="ECO:0000313" key="8">
    <source>
        <dbReference type="Proteomes" id="UP000230119"/>
    </source>
</evidence>
<comment type="function">
    <text evidence="6">This protein binds specifically to 23S rRNA; its binding is stimulated by other ribosomal proteins, e.g., L4, L17, and L20. It is important during the early stages of 50S assembly. It makes multiple contacts with different domains of the 23S rRNA in the assembled 50S subunit and ribosome.</text>
</comment>
<evidence type="ECO:0000256" key="5">
    <source>
        <dbReference type="RuleBase" id="RU004006"/>
    </source>
</evidence>
<dbReference type="PANTHER" id="PTHR13501">
    <property type="entry name" value="CHLOROPLAST 50S RIBOSOMAL PROTEIN L22-RELATED"/>
    <property type="match status" value="1"/>
</dbReference>
<dbReference type="InterPro" id="IPR047867">
    <property type="entry name" value="Ribosomal_uL22_bac/org-type"/>
</dbReference>
<keyword evidence="5" id="KW-0694">RNA-binding</keyword>
<dbReference type="PANTHER" id="PTHR13501:SF8">
    <property type="entry name" value="LARGE RIBOSOMAL SUBUNIT PROTEIN UL22M"/>
    <property type="match status" value="1"/>
</dbReference>
<dbReference type="AlphaFoldDB" id="A0A2M7BTQ0"/>
<dbReference type="GO" id="GO:0022625">
    <property type="term" value="C:cytosolic large ribosomal subunit"/>
    <property type="evidence" value="ECO:0007669"/>
    <property type="project" value="TreeGrafter"/>
</dbReference>
<keyword evidence="5" id="KW-0699">rRNA-binding</keyword>
<comment type="similarity">
    <text evidence="1 4">Belongs to the universal ribosomal protein uL22 family.</text>
</comment>
<dbReference type="Proteomes" id="UP000230119">
    <property type="component" value="Unassembled WGS sequence"/>
</dbReference>
<name>A0A2M7BTQ0_9BACT</name>
<dbReference type="GO" id="GO:0006412">
    <property type="term" value="P:translation"/>
    <property type="evidence" value="ECO:0007669"/>
    <property type="project" value="InterPro"/>
</dbReference>
<dbReference type="Gene3D" id="3.90.470.10">
    <property type="entry name" value="Ribosomal protein L22/L17"/>
    <property type="match status" value="1"/>
</dbReference>
<dbReference type="InterPro" id="IPR036394">
    <property type="entry name" value="Ribosomal_uL22_sf"/>
</dbReference>
<evidence type="ECO:0000256" key="2">
    <source>
        <dbReference type="ARBA" id="ARBA00022980"/>
    </source>
</evidence>
<accession>A0A2M7BTQ0</accession>
<evidence type="ECO:0000256" key="3">
    <source>
        <dbReference type="ARBA" id="ARBA00023274"/>
    </source>
</evidence>
<evidence type="ECO:0000256" key="4">
    <source>
        <dbReference type="RuleBase" id="RU004005"/>
    </source>
</evidence>
<dbReference type="GO" id="GO:0019843">
    <property type="term" value="F:rRNA binding"/>
    <property type="evidence" value="ECO:0007669"/>
    <property type="project" value="UniProtKB-KW"/>
</dbReference>
<dbReference type="GO" id="GO:0003735">
    <property type="term" value="F:structural constituent of ribosome"/>
    <property type="evidence" value="ECO:0007669"/>
    <property type="project" value="InterPro"/>
</dbReference>
<comment type="subunit">
    <text evidence="5">Part of the 50S ribosomal subunit.</text>
</comment>